<feature type="transmembrane region" description="Helical" evidence="8">
    <location>
        <begin position="245"/>
        <end position="263"/>
    </location>
</feature>
<dbReference type="KEGG" id="mri:Mal4_01010"/>
<comment type="subcellular location">
    <subcellularLocation>
        <location evidence="1">Cell membrane</location>
        <topology evidence="1">Multi-pass membrane protein</topology>
    </subcellularLocation>
</comment>
<dbReference type="GO" id="GO:0005886">
    <property type="term" value="C:plasma membrane"/>
    <property type="evidence" value="ECO:0007669"/>
    <property type="project" value="UniProtKB-SubCell"/>
</dbReference>
<dbReference type="EMBL" id="CP036275">
    <property type="protein sequence ID" value="QDU35819.1"/>
    <property type="molecule type" value="Genomic_DNA"/>
</dbReference>
<evidence type="ECO:0000256" key="6">
    <source>
        <dbReference type="ARBA" id="ARBA00023136"/>
    </source>
</evidence>
<feature type="transmembrane region" description="Helical" evidence="8">
    <location>
        <begin position="473"/>
        <end position="489"/>
    </location>
</feature>
<feature type="transmembrane region" description="Helical" evidence="8">
    <location>
        <begin position="6"/>
        <end position="25"/>
    </location>
</feature>
<evidence type="ECO:0000256" key="1">
    <source>
        <dbReference type="ARBA" id="ARBA00004651"/>
    </source>
</evidence>
<evidence type="ECO:0000256" key="4">
    <source>
        <dbReference type="ARBA" id="ARBA00022692"/>
    </source>
</evidence>
<dbReference type="AlphaFoldDB" id="A0A517Z072"/>
<reference evidence="9 10" key="1">
    <citation type="submission" date="2019-02" db="EMBL/GenBank/DDBJ databases">
        <title>Deep-cultivation of Planctomycetes and their phenomic and genomic characterization uncovers novel biology.</title>
        <authorList>
            <person name="Wiegand S."/>
            <person name="Jogler M."/>
            <person name="Boedeker C."/>
            <person name="Pinto D."/>
            <person name="Vollmers J."/>
            <person name="Rivas-Marin E."/>
            <person name="Kohn T."/>
            <person name="Peeters S.H."/>
            <person name="Heuer A."/>
            <person name="Rast P."/>
            <person name="Oberbeckmann S."/>
            <person name="Bunk B."/>
            <person name="Jeske O."/>
            <person name="Meyerdierks A."/>
            <person name="Storesund J.E."/>
            <person name="Kallscheuer N."/>
            <person name="Luecker S."/>
            <person name="Lage O.M."/>
            <person name="Pohl T."/>
            <person name="Merkel B.J."/>
            <person name="Hornburger P."/>
            <person name="Mueller R.-W."/>
            <person name="Bruemmer F."/>
            <person name="Labrenz M."/>
            <person name="Spormann A.M."/>
            <person name="Op den Camp H."/>
            <person name="Overmann J."/>
            <person name="Amann R."/>
            <person name="Jetten M.S.M."/>
            <person name="Mascher T."/>
            <person name="Medema M.H."/>
            <person name="Devos D.P."/>
            <person name="Kaster A.-K."/>
            <person name="Ovreas L."/>
            <person name="Rohde M."/>
            <person name="Galperin M.Y."/>
            <person name="Jogler C."/>
        </authorList>
    </citation>
    <scope>NUCLEOTIDE SEQUENCE [LARGE SCALE GENOMIC DNA]</scope>
    <source>
        <strain evidence="9 10">Mal4</strain>
    </source>
</reference>
<evidence type="ECO:0000256" key="3">
    <source>
        <dbReference type="ARBA" id="ARBA00022475"/>
    </source>
</evidence>
<evidence type="ECO:0000256" key="7">
    <source>
        <dbReference type="ARBA" id="ARBA00049663"/>
    </source>
</evidence>
<feature type="transmembrane region" description="Helical" evidence="8">
    <location>
        <begin position="495"/>
        <end position="515"/>
    </location>
</feature>
<dbReference type="OrthoDB" id="9787129at2"/>
<sequence>MESTVPTIAILLAGVVVVVGGILFLRLHAFLALTLAAFLVAALTPQTALQRYFFEQESLSVVDIADDGAVLLGGRKAAGLQSGDRLQVIGQSEGGNWEPVGMLRVDGPASEASALPLRAFPAEGNVSPADLQAGRLLAVTPASTLSVTSKLKQTIGGRVAEGFGNTCMKIGILIAMAGIIGKCLLDSGAADRIVRTALRWFGEPGAPVAFMSSGFLLGVPVFFDTVFYLMIPLGKAMRMRTGRNYLLYVLTIVCGATMAHSLVPPTPGPLLVAEELNVNLGTMILAGSIVGLFCAAFGLLYASMANRIWDLPLRDSPDMSLAELEELAQVDESQLPSFGIAILPILLPVVLISGYTIIQQQPFGLVLSPDANRVAATLGDKNIALVLSALVAIVMLVWQKRTTRQELSHAVGAALSSAGVIILITAAGGAFGAVLRQTGVASLISQLPRTSPIVICSLAFLITTAIRTAQGSATVAMITAVGILSGLARDGNLGFHPVYLALAIGCGSKPIAWMNDSGFWVITRMSGMTEAEGLKFITPMTTCMGLVGLAVVLAGVTLFPMAG</sequence>
<dbReference type="PANTHER" id="PTHR30354">
    <property type="entry name" value="GNT FAMILY GLUCONATE TRANSPORTER"/>
    <property type="match status" value="1"/>
</dbReference>
<evidence type="ECO:0000256" key="5">
    <source>
        <dbReference type="ARBA" id="ARBA00022989"/>
    </source>
</evidence>
<feature type="transmembrane region" description="Helical" evidence="8">
    <location>
        <begin position="536"/>
        <end position="559"/>
    </location>
</feature>
<feature type="transmembrane region" description="Helical" evidence="8">
    <location>
        <begin position="338"/>
        <end position="358"/>
    </location>
</feature>
<dbReference type="GO" id="GO:0015128">
    <property type="term" value="F:gluconate transmembrane transporter activity"/>
    <property type="evidence" value="ECO:0007669"/>
    <property type="project" value="InterPro"/>
</dbReference>
<dbReference type="RefSeq" id="WP_145366514.1">
    <property type="nucleotide sequence ID" value="NZ_CP036275.1"/>
</dbReference>
<proteinExistence type="inferred from homology"/>
<evidence type="ECO:0000256" key="2">
    <source>
        <dbReference type="ARBA" id="ARBA00022448"/>
    </source>
</evidence>
<keyword evidence="5 8" id="KW-1133">Transmembrane helix</keyword>
<dbReference type="Pfam" id="PF02447">
    <property type="entry name" value="GntP_permease"/>
    <property type="match status" value="1"/>
</dbReference>
<evidence type="ECO:0000256" key="8">
    <source>
        <dbReference type="SAM" id="Phobius"/>
    </source>
</evidence>
<dbReference type="InterPro" id="IPR003474">
    <property type="entry name" value="Glcn_transporter"/>
</dbReference>
<organism evidence="9 10">
    <name type="scientific">Maioricimonas rarisocia</name>
    <dbReference type="NCBI Taxonomy" id="2528026"/>
    <lineage>
        <taxon>Bacteria</taxon>
        <taxon>Pseudomonadati</taxon>
        <taxon>Planctomycetota</taxon>
        <taxon>Planctomycetia</taxon>
        <taxon>Planctomycetales</taxon>
        <taxon>Planctomycetaceae</taxon>
        <taxon>Maioricimonas</taxon>
    </lineage>
</organism>
<feature type="transmembrane region" description="Helical" evidence="8">
    <location>
        <begin position="283"/>
        <end position="304"/>
    </location>
</feature>
<comment type="similarity">
    <text evidence="7">Belongs to the GntP permease family.</text>
</comment>
<keyword evidence="6 8" id="KW-0472">Membrane</keyword>
<accession>A0A517Z072</accession>
<evidence type="ECO:0000313" key="10">
    <source>
        <dbReference type="Proteomes" id="UP000320496"/>
    </source>
</evidence>
<feature type="transmembrane region" description="Helical" evidence="8">
    <location>
        <begin position="378"/>
        <end position="398"/>
    </location>
</feature>
<keyword evidence="2" id="KW-0813">Transport</keyword>
<gene>
    <name evidence="9" type="primary">gntU</name>
    <name evidence="9" type="ORF">Mal4_01010</name>
</gene>
<evidence type="ECO:0000313" key="9">
    <source>
        <dbReference type="EMBL" id="QDU35819.1"/>
    </source>
</evidence>
<feature type="transmembrane region" description="Helical" evidence="8">
    <location>
        <begin position="410"/>
        <end position="435"/>
    </location>
</feature>
<keyword evidence="4 8" id="KW-0812">Transmembrane</keyword>
<dbReference type="Proteomes" id="UP000320496">
    <property type="component" value="Chromosome"/>
</dbReference>
<name>A0A517Z072_9PLAN</name>
<protein>
    <submittedName>
        <fullName evidence="9">Low-affinity gluconate transporter</fullName>
    </submittedName>
</protein>
<keyword evidence="10" id="KW-1185">Reference proteome</keyword>
<keyword evidence="3" id="KW-1003">Cell membrane</keyword>
<dbReference type="PANTHER" id="PTHR30354:SF22">
    <property type="entry name" value="HIGH-AFFINITY GLUCONATE TRANSPORTER"/>
    <property type="match status" value="1"/>
</dbReference>
<feature type="transmembrane region" description="Helical" evidence="8">
    <location>
        <begin position="208"/>
        <end position="233"/>
    </location>
</feature>